<reference evidence="1" key="1">
    <citation type="submission" date="2023-03" db="EMBL/GenBank/DDBJ databases">
        <title>Massive genome expansion in bonnet fungi (Mycena s.s.) driven by repeated elements and novel gene families across ecological guilds.</title>
        <authorList>
            <consortium name="Lawrence Berkeley National Laboratory"/>
            <person name="Harder C.B."/>
            <person name="Miyauchi S."/>
            <person name="Viragh M."/>
            <person name="Kuo A."/>
            <person name="Thoen E."/>
            <person name="Andreopoulos B."/>
            <person name="Lu D."/>
            <person name="Skrede I."/>
            <person name="Drula E."/>
            <person name="Henrissat B."/>
            <person name="Morin E."/>
            <person name="Kohler A."/>
            <person name="Barry K."/>
            <person name="LaButti K."/>
            <person name="Morin E."/>
            <person name="Salamov A."/>
            <person name="Lipzen A."/>
            <person name="Mereny Z."/>
            <person name="Hegedus B."/>
            <person name="Baldrian P."/>
            <person name="Stursova M."/>
            <person name="Weitz H."/>
            <person name="Taylor A."/>
            <person name="Grigoriev I.V."/>
            <person name="Nagy L.G."/>
            <person name="Martin F."/>
            <person name="Kauserud H."/>
        </authorList>
    </citation>
    <scope>NUCLEOTIDE SEQUENCE</scope>
    <source>
        <strain evidence="1">CBHHK188m</strain>
    </source>
</reference>
<proteinExistence type="predicted"/>
<evidence type="ECO:0000313" key="2">
    <source>
        <dbReference type="Proteomes" id="UP001215280"/>
    </source>
</evidence>
<sequence>MIYGVKFIHSGLPPEKLSLEEHLLRESSRTRGPPTQEKPWAPFLTRLDFEVSEFAQENMLNRKATNKLICLIRRCAASPDDFTITNHADMNKQWDLASKKCTEFRKYDVFVNYKGVDQLFEMHARPLWDWCQDLIQDPHLAPFFTWDAEKIYRFNGSSFIRFYTEPWTADAFWETQSKLPKHPDAKPCPLIVYADKAKLSSFGTQKAYPIVARLANIFVGIRNSNEWGGGQIVGSLPVVSDDTAESGKPGYANFKNAVWHAAFYKLLESITTHSKAGIWTHCGDGKDRWLFPMILILAADYEEAAIMALIRGLRGLYPCPICLVKSDEQSDVTVVPEARSTSHSYGTVQKARTLNAEGREDLLKASGLRNVDNVFWNVANSDPHKAISFDRLHSHHSGLWGDHLFGQLKLHVSNLSGRRSAKLDQQFNMLPRWRDLNHFQSVTNISFNDGSKHEDISKMILFAVHNILTDRVGLMLLACVRSYQVLDMYLGLELHTTGTIAAGRQELQNFGALMKKYWEACEGTEFEDKNWNFPKMHLHTHAFDDIERKGITKNFGTKIDEAMHSPARAVYLRQTNFKNVEPQILRSLHRRMVGKYIRDQMDDLDKITDEDDEPQDHENVEPSDLEVLVNVVVGAKKKPVSFLNLENEMNKDTAFLHFRIRLSKFLSEFLQAHGHPLPGGKLVKFIPEQEITPYQYMKVFFRSLDNWADKTDYLRCSPSFHNLERYDAAIIKTTAGNVFVQLIYLFTCTIEEKVHPFALVQALDVGTGQCSAKDKALGFFRIRERERKKAEFISVHSIIRGALLAPDFDTPGDYFVADDVDTDMFLRLQAMYGTHVTR</sequence>
<dbReference type="AlphaFoldDB" id="A0AAD7IGC9"/>
<dbReference type="EMBL" id="JARJLG010000117">
    <property type="protein sequence ID" value="KAJ7742490.1"/>
    <property type="molecule type" value="Genomic_DNA"/>
</dbReference>
<dbReference type="Pfam" id="PF18759">
    <property type="entry name" value="Plavaka"/>
    <property type="match status" value="1"/>
</dbReference>
<keyword evidence="2" id="KW-1185">Reference proteome</keyword>
<dbReference type="Proteomes" id="UP001215280">
    <property type="component" value="Unassembled WGS sequence"/>
</dbReference>
<evidence type="ECO:0000313" key="1">
    <source>
        <dbReference type="EMBL" id="KAJ7742490.1"/>
    </source>
</evidence>
<protein>
    <submittedName>
        <fullName evidence="1">Uncharacterized protein</fullName>
    </submittedName>
</protein>
<dbReference type="InterPro" id="IPR041078">
    <property type="entry name" value="Plavaka"/>
</dbReference>
<comment type="caution">
    <text evidence="1">The sequence shown here is derived from an EMBL/GenBank/DDBJ whole genome shotgun (WGS) entry which is preliminary data.</text>
</comment>
<accession>A0AAD7IGC9</accession>
<gene>
    <name evidence="1" type="ORF">DFH07DRAFT_750448</name>
</gene>
<name>A0AAD7IGC9_9AGAR</name>
<organism evidence="1 2">
    <name type="scientific">Mycena maculata</name>
    <dbReference type="NCBI Taxonomy" id="230809"/>
    <lineage>
        <taxon>Eukaryota</taxon>
        <taxon>Fungi</taxon>
        <taxon>Dikarya</taxon>
        <taxon>Basidiomycota</taxon>
        <taxon>Agaricomycotina</taxon>
        <taxon>Agaricomycetes</taxon>
        <taxon>Agaricomycetidae</taxon>
        <taxon>Agaricales</taxon>
        <taxon>Marasmiineae</taxon>
        <taxon>Mycenaceae</taxon>
        <taxon>Mycena</taxon>
    </lineage>
</organism>